<accession>A0A1H8DWX7</accession>
<dbReference type="InterPro" id="IPR018717">
    <property type="entry name" value="DUF2241"/>
</dbReference>
<keyword evidence="4" id="KW-1185">Reference proteome</keyword>
<name>A0A1H8DWX7_9RHOB</name>
<dbReference type="OrthoDB" id="517867at2"/>
<evidence type="ECO:0000259" key="2">
    <source>
        <dbReference type="Pfam" id="PF13840"/>
    </source>
</evidence>
<dbReference type="InterPro" id="IPR045865">
    <property type="entry name" value="ACT-like_dom_sf"/>
</dbReference>
<evidence type="ECO:0000313" key="4">
    <source>
        <dbReference type="Proteomes" id="UP000198761"/>
    </source>
</evidence>
<dbReference type="PANTHER" id="PTHR39199:SF1">
    <property type="entry name" value="BLR5128 PROTEIN"/>
    <property type="match status" value="1"/>
</dbReference>
<dbReference type="Pfam" id="PF10000">
    <property type="entry name" value="ACT_3"/>
    <property type="match status" value="1"/>
</dbReference>
<reference evidence="3 4" key="1">
    <citation type="submission" date="2016-10" db="EMBL/GenBank/DDBJ databases">
        <authorList>
            <person name="de Groot N.N."/>
        </authorList>
    </citation>
    <scope>NUCLEOTIDE SEQUENCE [LARGE SCALE GENOMIC DNA]</scope>
    <source>
        <strain evidence="3 4">DSM 3857</strain>
    </source>
</reference>
<gene>
    <name evidence="3" type="ORF">SAMN04488103_103140</name>
</gene>
<evidence type="ECO:0000313" key="3">
    <source>
        <dbReference type="EMBL" id="SEN11057.1"/>
    </source>
</evidence>
<dbReference type="Pfam" id="PF13840">
    <property type="entry name" value="ACT_7"/>
    <property type="match status" value="1"/>
</dbReference>
<sequence>MVGETDLGRLLEGMAPELDGESWGYACVADLPGGIVPFALIREAEGLTVIAPFAALQAAGIDVQGPFARITLRIHSSLAAVGLTAAVSAALAQAGISANMVAGYHHDHILLASADAVRALAVLEALRHG</sequence>
<proteinExistence type="predicted"/>
<dbReference type="Gene3D" id="3.30.2130.10">
    <property type="entry name" value="VC0802-like"/>
    <property type="match status" value="1"/>
</dbReference>
<dbReference type="InterPro" id="IPR027795">
    <property type="entry name" value="CASTOR_ACT_dom"/>
</dbReference>
<dbReference type="RefSeq" id="WP_091300175.1">
    <property type="nucleotide sequence ID" value="NZ_FOCE01000003.1"/>
</dbReference>
<dbReference type="SUPFAM" id="SSF55021">
    <property type="entry name" value="ACT-like"/>
    <property type="match status" value="2"/>
</dbReference>
<feature type="domain" description="DUF2241" evidence="1">
    <location>
        <begin position="3"/>
        <end position="67"/>
    </location>
</feature>
<dbReference type="AlphaFoldDB" id="A0A1H8DWX7"/>
<protein>
    <submittedName>
        <fullName evidence="3">Uncharacterized protein</fullName>
    </submittedName>
</protein>
<dbReference type="Proteomes" id="UP000198761">
    <property type="component" value="Unassembled WGS sequence"/>
</dbReference>
<dbReference type="PANTHER" id="PTHR39199">
    <property type="entry name" value="BLR5128 PROTEIN"/>
    <property type="match status" value="1"/>
</dbReference>
<evidence type="ECO:0000259" key="1">
    <source>
        <dbReference type="Pfam" id="PF10000"/>
    </source>
</evidence>
<feature type="domain" description="CASTOR ACT" evidence="2">
    <location>
        <begin position="70"/>
        <end position="124"/>
    </location>
</feature>
<dbReference type="STRING" id="933059.SAMN04488103_103140"/>
<dbReference type="EMBL" id="FOCE01000003">
    <property type="protein sequence ID" value="SEN11057.1"/>
    <property type="molecule type" value="Genomic_DNA"/>
</dbReference>
<organism evidence="3 4">
    <name type="scientific">Gemmobacter aquatilis</name>
    <dbReference type="NCBI Taxonomy" id="933059"/>
    <lineage>
        <taxon>Bacteria</taxon>
        <taxon>Pseudomonadati</taxon>
        <taxon>Pseudomonadota</taxon>
        <taxon>Alphaproteobacteria</taxon>
        <taxon>Rhodobacterales</taxon>
        <taxon>Paracoccaceae</taxon>
        <taxon>Gemmobacter</taxon>
    </lineage>
</organism>